<dbReference type="RefSeq" id="WP_154728264.1">
    <property type="nucleotide sequence ID" value="NZ_SZYE01000012.1"/>
</dbReference>
<reference evidence="2 3" key="1">
    <citation type="submission" date="2019-05" db="EMBL/GenBank/DDBJ databases">
        <title>Genome sequence of Cellulomonas hominis strain CS1.</title>
        <authorList>
            <person name="Belmont J."/>
            <person name="Maclea K.S."/>
        </authorList>
    </citation>
    <scope>NUCLEOTIDE SEQUENCE [LARGE SCALE GENOMIC DNA]</scope>
    <source>
        <strain evidence="2 3">CS1</strain>
    </source>
</reference>
<name>A0A7Z8NRM5_9CELL</name>
<dbReference type="Gene3D" id="2.40.128.270">
    <property type="match status" value="1"/>
</dbReference>
<sequence length="121" mass="12690">MDEVVVGTWRFTEVAGVPLDDGPERAHPALTFSGDGQVYGTGGVNRLRGTWSSDPDAGTLAFGPVVTTLMAGTPEHMARERAVLDLLAHPVRAAVVDGALVLTDDEGRVSRLLPAPAEESV</sequence>
<dbReference type="EMBL" id="SZYE01000012">
    <property type="protein sequence ID" value="TKR26878.1"/>
    <property type="molecule type" value="Genomic_DNA"/>
</dbReference>
<comment type="caution">
    <text evidence="2">The sequence shown here is derived from an EMBL/GenBank/DDBJ whole genome shotgun (WGS) entry which is preliminary data.</text>
</comment>
<gene>
    <name evidence="2" type="ORF">FA014_03195</name>
</gene>
<dbReference type="InterPro" id="IPR053147">
    <property type="entry name" value="Hsp_HslJ-like"/>
</dbReference>
<accession>A0A7Z8NRM5</accession>
<dbReference type="Proteomes" id="UP000308121">
    <property type="component" value="Unassembled WGS sequence"/>
</dbReference>
<feature type="domain" description="DUF306" evidence="1">
    <location>
        <begin position="6"/>
        <end position="108"/>
    </location>
</feature>
<dbReference type="InterPro" id="IPR038670">
    <property type="entry name" value="HslJ-like_sf"/>
</dbReference>
<dbReference type="OrthoDB" id="4826951at2"/>
<proteinExistence type="predicted"/>
<dbReference type="Pfam" id="PF03724">
    <property type="entry name" value="META"/>
    <property type="match status" value="1"/>
</dbReference>
<dbReference type="PANTHER" id="PTHR35535:SF1">
    <property type="entry name" value="HEAT SHOCK PROTEIN HSLJ"/>
    <property type="match status" value="1"/>
</dbReference>
<evidence type="ECO:0000313" key="2">
    <source>
        <dbReference type="EMBL" id="TKR26878.1"/>
    </source>
</evidence>
<protein>
    <submittedName>
        <fullName evidence="2">META domain-containing protein</fullName>
    </submittedName>
</protein>
<evidence type="ECO:0000259" key="1">
    <source>
        <dbReference type="Pfam" id="PF03724"/>
    </source>
</evidence>
<dbReference type="PANTHER" id="PTHR35535">
    <property type="entry name" value="HEAT SHOCK PROTEIN HSLJ"/>
    <property type="match status" value="1"/>
</dbReference>
<organism evidence="2 3">
    <name type="scientific">Cellulomonas hominis</name>
    <dbReference type="NCBI Taxonomy" id="156981"/>
    <lineage>
        <taxon>Bacteria</taxon>
        <taxon>Bacillati</taxon>
        <taxon>Actinomycetota</taxon>
        <taxon>Actinomycetes</taxon>
        <taxon>Micrococcales</taxon>
        <taxon>Cellulomonadaceae</taxon>
        <taxon>Cellulomonas</taxon>
    </lineage>
</organism>
<dbReference type="AlphaFoldDB" id="A0A7Z8NRM5"/>
<evidence type="ECO:0000313" key="3">
    <source>
        <dbReference type="Proteomes" id="UP000308121"/>
    </source>
</evidence>
<dbReference type="InterPro" id="IPR005184">
    <property type="entry name" value="DUF306_Meta_HslJ"/>
</dbReference>